<dbReference type="Gene3D" id="3.30.30.80">
    <property type="entry name" value="probable RNA-binding protein from clostridium symbiosum atcc 14940"/>
    <property type="match status" value="1"/>
</dbReference>
<dbReference type="InterPro" id="IPR046866">
    <property type="entry name" value="FapA_N"/>
</dbReference>
<dbReference type="Pfam" id="PF14804">
    <property type="entry name" value="Jag_N"/>
    <property type="match status" value="1"/>
</dbReference>
<evidence type="ECO:0000313" key="2">
    <source>
        <dbReference type="EMBL" id="GIM45553.1"/>
    </source>
</evidence>
<name>A0AAV4LD13_9BACL</name>
<comment type="caution">
    <text evidence="2">The sequence shown here is derived from an EMBL/GenBank/DDBJ whole genome shotgun (WGS) entry which is preliminary data.</text>
</comment>
<dbReference type="InterPro" id="IPR046865">
    <property type="entry name" value="FapA_b_solenoid"/>
</dbReference>
<protein>
    <recommendedName>
        <fullName evidence="1">RNA-binding protein KhpB N-terminal domain-containing protein</fullName>
    </recommendedName>
</protein>
<dbReference type="SMART" id="SM01245">
    <property type="entry name" value="Jag_N"/>
    <property type="match status" value="1"/>
</dbReference>
<proteinExistence type="predicted"/>
<dbReference type="InterPro" id="IPR038247">
    <property type="entry name" value="Jag_N_dom_sf"/>
</dbReference>
<evidence type="ECO:0000313" key="3">
    <source>
        <dbReference type="Proteomes" id="UP001057291"/>
    </source>
</evidence>
<gene>
    <name evidence="2" type="ORF">DNHGIG_11020</name>
</gene>
<evidence type="ECO:0000259" key="1">
    <source>
        <dbReference type="SMART" id="SM01245"/>
    </source>
</evidence>
<dbReference type="PANTHER" id="PTHR38032:SF1">
    <property type="entry name" value="RNA-BINDING PROTEIN KHPB N-TERMINAL DOMAIN-CONTAINING PROTEIN"/>
    <property type="match status" value="1"/>
</dbReference>
<dbReference type="Pfam" id="PF20250">
    <property type="entry name" value="FapA_N"/>
    <property type="match status" value="1"/>
</dbReference>
<dbReference type="InterPro" id="IPR032782">
    <property type="entry name" value="KhpB_N"/>
</dbReference>
<organism evidence="2 3">
    <name type="scientific">Collibacillus ludicampi</name>
    <dbReference type="NCBI Taxonomy" id="2771369"/>
    <lineage>
        <taxon>Bacteria</taxon>
        <taxon>Bacillati</taxon>
        <taxon>Bacillota</taxon>
        <taxon>Bacilli</taxon>
        <taxon>Bacillales</taxon>
        <taxon>Alicyclobacillaceae</taxon>
        <taxon>Collibacillus</taxon>
    </lineage>
</organism>
<dbReference type="InterPro" id="IPR005646">
    <property type="entry name" value="FapA"/>
</dbReference>
<dbReference type="PANTHER" id="PTHR38032">
    <property type="entry name" value="POLYMERASE-RELATED"/>
    <property type="match status" value="1"/>
</dbReference>
<dbReference type="Pfam" id="PF03961">
    <property type="entry name" value="FapA"/>
    <property type="match status" value="1"/>
</dbReference>
<keyword evidence="3" id="KW-1185">Reference proteome</keyword>
<dbReference type="RefSeq" id="WP_282198744.1">
    <property type="nucleotide sequence ID" value="NZ_BOQE01000001.1"/>
</dbReference>
<dbReference type="EMBL" id="BOQE01000001">
    <property type="protein sequence ID" value="GIM45553.1"/>
    <property type="molecule type" value="Genomic_DNA"/>
</dbReference>
<dbReference type="AlphaFoldDB" id="A0AAV4LD13"/>
<sequence length="706" mass="78246">MSGNGIISKGKNVKEAIEVGLQLLDATIQEVDIEIIEPESKGFLGIGSKPAIVRLIKKRPVNGIHRENLSTKKDELEFSVEETKLDFPDAEKLPAETTLSSTSTERIGYTKDRGPEADKEFGSVWVKDGRIYCKETPSHYPMITPAKGVSLYKNGELVRKTTVISEKDTIKVELNHEIKHTEWSIELDEKKMTATLHIQPGYKKTCTLIDQEPNHHIQLEVKETVEVWNHLNPNHVVQKMQELNIKTGIQKIEILKATETTEPGTFEIAKGIAPQKGKDGWLEILVDTETRLNGPNKSGDGSVDYRVIKSIANVNAGQVIAVIHPPQPGKPGVTVTGETVPPDPAQELVVELGRGVDFIEKGSKIVALGSGRPKFEIRGMIAKISIIPKLLHTEDVNVHSGNIRYTGDVEIQGNVDERMLVDAIEDVLVHGNVNRANIQAGNRIFINKNVINSHLTAGKRNPFIYELGQLLKKIHSQLESLSAAINQIYSAPGFKTSDIAKMGLSSLIRILLEKKFNTLPLVIKEYTQMIMKADMEQILNDEYKELGNELINGFLKLIPAHLKGPEDLRELIKQVKKLYEFSNTPLEPNASITIPYAFNSEIFCSGDIYIVGQGIINTKIHSGGKVVVEGLLRGGEIYAEFGAEIGEAGTRGGIPTCIRVPDGQTIKIKYALEGTIIQIGNKSHQFLHFEKDVFARIDKHGYLQLH</sequence>
<reference evidence="2" key="1">
    <citation type="journal article" date="2023" name="Int. J. Syst. Evol. Microbiol.">
        <title>Collibacillus ludicampi gen. nov., sp. nov., a new soil bacterium of the family Alicyclobacillaceae.</title>
        <authorList>
            <person name="Jojima T."/>
            <person name="Ioku Y."/>
            <person name="Fukuta Y."/>
            <person name="Shirasaka N."/>
            <person name="Matsumura Y."/>
            <person name="Mori M."/>
        </authorList>
    </citation>
    <scope>NUCLEOTIDE SEQUENCE</scope>
    <source>
        <strain evidence="2">TP075</strain>
    </source>
</reference>
<feature type="domain" description="RNA-binding protein KhpB N-terminal" evidence="1">
    <location>
        <begin position="7"/>
        <end position="58"/>
    </location>
</feature>
<accession>A0AAV4LD13</accession>
<dbReference type="Proteomes" id="UP001057291">
    <property type="component" value="Unassembled WGS sequence"/>
</dbReference>